<keyword evidence="2" id="KW-1185">Reference proteome</keyword>
<sequence length="335" mass="38714">MPLALTGSSATTVKDKRSYKEVQELLLLHRRYEEKAVRIYRKGLSDANRSNEGQTNTGRLEPREQQMVINSSHGGLTKTRTRHKKFSQKLQHHELPKQLYINDQDYLRQLLLKRDSYEDIGDSNTVLHSGYRAQLRLPKLEGIPPENKEIFYTTLPKMPSLPKLKDRKVGSINPHRKKKRFRQNYQRGESSTFSADNCLTIRQLPRDHFMLHNQSASLASLPTNFPVGITPPSPERMTMDEGQLWLVPFVNIEIPPYRLAKWNEVENGSLSVEGAGYREIQNNEESSNDRNNGGATQPKYKRNVHFSEFLHEIHLYSPLSTHSVRSKEDIEDINN</sequence>
<dbReference type="EMBL" id="RCHS01003527">
    <property type="protein sequence ID" value="RMX41124.1"/>
    <property type="molecule type" value="Genomic_DNA"/>
</dbReference>
<accession>A0A3M6TIQ0</accession>
<dbReference type="Proteomes" id="UP000275408">
    <property type="component" value="Unassembled WGS sequence"/>
</dbReference>
<protein>
    <submittedName>
        <fullName evidence="1">Uncharacterized protein</fullName>
    </submittedName>
</protein>
<reference evidence="1 2" key="1">
    <citation type="journal article" date="2018" name="Sci. Rep.">
        <title>Comparative analysis of the Pocillopora damicornis genome highlights role of immune system in coral evolution.</title>
        <authorList>
            <person name="Cunning R."/>
            <person name="Bay R.A."/>
            <person name="Gillette P."/>
            <person name="Baker A.C."/>
            <person name="Traylor-Knowles N."/>
        </authorList>
    </citation>
    <scope>NUCLEOTIDE SEQUENCE [LARGE SCALE GENOMIC DNA]</scope>
    <source>
        <strain evidence="1">RSMAS</strain>
        <tissue evidence="1">Whole animal</tissue>
    </source>
</reference>
<dbReference type="OrthoDB" id="5971500at2759"/>
<gene>
    <name evidence="1" type="ORF">pdam_00003262</name>
</gene>
<organism evidence="1 2">
    <name type="scientific">Pocillopora damicornis</name>
    <name type="common">Cauliflower coral</name>
    <name type="synonym">Millepora damicornis</name>
    <dbReference type="NCBI Taxonomy" id="46731"/>
    <lineage>
        <taxon>Eukaryota</taxon>
        <taxon>Metazoa</taxon>
        <taxon>Cnidaria</taxon>
        <taxon>Anthozoa</taxon>
        <taxon>Hexacorallia</taxon>
        <taxon>Scleractinia</taxon>
        <taxon>Astrocoeniina</taxon>
        <taxon>Pocilloporidae</taxon>
        <taxon>Pocillopora</taxon>
    </lineage>
</organism>
<evidence type="ECO:0000313" key="1">
    <source>
        <dbReference type="EMBL" id="RMX41124.1"/>
    </source>
</evidence>
<name>A0A3M6TIQ0_POCDA</name>
<dbReference type="AlphaFoldDB" id="A0A3M6TIQ0"/>
<evidence type="ECO:0000313" key="2">
    <source>
        <dbReference type="Proteomes" id="UP000275408"/>
    </source>
</evidence>
<proteinExistence type="predicted"/>
<comment type="caution">
    <text evidence="1">The sequence shown here is derived from an EMBL/GenBank/DDBJ whole genome shotgun (WGS) entry which is preliminary data.</text>
</comment>